<organism evidence="2 3">
    <name type="scientific">Trichogramma kaykai</name>
    <dbReference type="NCBI Taxonomy" id="54128"/>
    <lineage>
        <taxon>Eukaryota</taxon>
        <taxon>Metazoa</taxon>
        <taxon>Ecdysozoa</taxon>
        <taxon>Arthropoda</taxon>
        <taxon>Hexapoda</taxon>
        <taxon>Insecta</taxon>
        <taxon>Pterygota</taxon>
        <taxon>Neoptera</taxon>
        <taxon>Endopterygota</taxon>
        <taxon>Hymenoptera</taxon>
        <taxon>Apocrita</taxon>
        <taxon>Proctotrupomorpha</taxon>
        <taxon>Chalcidoidea</taxon>
        <taxon>Trichogrammatidae</taxon>
        <taxon>Trichogramma</taxon>
    </lineage>
</organism>
<feature type="transmembrane region" description="Helical" evidence="1">
    <location>
        <begin position="21"/>
        <end position="42"/>
    </location>
</feature>
<keyword evidence="1" id="KW-0472">Membrane</keyword>
<keyword evidence="1" id="KW-1133">Transmembrane helix</keyword>
<gene>
    <name evidence="2" type="ORF">TKK_012929</name>
</gene>
<dbReference type="EMBL" id="JBJJXI010000103">
    <property type="protein sequence ID" value="KAL3392617.1"/>
    <property type="molecule type" value="Genomic_DNA"/>
</dbReference>
<evidence type="ECO:0000313" key="2">
    <source>
        <dbReference type="EMBL" id="KAL3392617.1"/>
    </source>
</evidence>
<feature type="transmembrane region" description="Helical" evidence="1">
    <location>
        <begin position="48"/>
        <end position="64"/>
    </location>
</feature>
<feature type="transmembrane region" description="Helical" evidence="1">
    <location>
        <begin position="120"/>
        <end position="137"/>
    </location>
</feature>
<dbReference type="AlphaFoldDB" id="A0ABD2WHN6"/>
<name>A0ABD2WHN6_9HYME</name>
<proteinExistence type="predicted"/>
<keyword evidence="3" id="KW-1185">Reference proteome</keyword>
<dbReference type="Proteomes" id="UP001627154">
    <property type="component" value="Unassembled WGS sequence"/>
</dbReference>
<accession>A0ABD2WHN6</accession>
<comment type="caution">
    <text evidence="2">The sequence shown here is derived from an EMBL/GenBank/DDBJ whole genome shotgun (WGS) entry which is preliminary data.</text>
</comment>
<keyword evidence="1" id="KW-0812">Transmembrane</keyword>
<protein>
    <submittedName>
        <fullName evidence="2">Uncharacterized protein</fullName>
    </submittedName>
</protein>
<reference evidence="2 3" key="1">
    <citation type="journal article" date="2024" name="bioRxiv">
        <title>A reference genome for Trichogramma kaykai: A tiny desert-dwelling parasitoid wasp with competing sex-ratio distorters.</title>
        <authorList>
            <person name="Culotta J."/>
            <person name="Lindsey A.R."/>
        </authorList>
    </citation>
    <scope>NUCLEOTIDE SEQUENCE [LARGE SCALE GENOMIC DNA]</scope>
    <source>
        <strain evidence="2 3">KSX58</strain>
    </source>
</reference>
<evidence type="ECO:0000313" key="3">
    <source>
        <dbReference type="Proteomes" id="UP001627154"/>
    </source>
</evidence>
<feature type="transmembrane region" description="Helical" evidence="1">
    <location>
        <begin position="214"/>
        <end position="245"/>
    </location>
</feature>
<sequence>MKTKQDAEKRRGRQKSRWRRKYTCAVYLYERWGFCVILYCVYTHTDKYIFNACVCVCVCVSQLIRGMPMCTLYNVYSFSLSPTAAAKMTHGREVTVHVRHYNTLTRAPSRMRVQEVQRRSFVFIVMGLTLFANKMFIEELFFTSISLGSSGFSHFCFEAATAAAAAASILGIDYRFGCLNSSITALCSLAVLGQKVRTSRVRRSHGTQLKNSNSTAATVVAAVAVAVPFYAFVYVCLCVCVHMSLS</sequence>
<evidence type="ECO:0000256" key="1">
    <source>
        <dbReference type="SAM" id="Phobius"/>
    </source>
</evidence>